<reference evidence="2 3" key="1">
    <citation type="submission" date="2019-01" db="EMBL/GenBank/DDBJ databases">
        <title>Ktedonosporobacter rubrisoli SCAWS-G2.</title>
        <authorList>
            <person name="Huang Y."/>
            <person name="Yan B."/>
        </authorList>
    </citation>
    <scope>NUCLEOTIDE SEQUENCE [LARGE SCALE GENOMIC DNA]</scope>
    <source>
        <strain evidence="2 3">SCAWS-G2</strain>
    </source>
</reference>
<dbReference type="InterPro" id="IPR013216">
    <property type="entry name" value="Methyltransf_11"/>
</dbReference>
<dbReference type="KEGG" id="kbs:EPA93_45245"/>
<dbReference type="InterPro" id="IPR029063">
    <property type="entry name" value="SAM-dependent_MTases_sf"/>
</dbReference>
<feature type="domain" description="Methyltransferase type 11" evidence="1">
    <location>
        <begin position="4"/>
        <end position="92"/>
    </location>
</feature>
<name>A0A4P6K4A2_KTERU</name>
<organism evidence="2 3">
    <name type="scientific">Ktedonosporobacter rubrisoli</name>
    <dbReference type="NCBI Taxonomy" id="2509675"/>
    <lineage>
        <taxon>Bacteria</taxon>
        <taxon>Bacillati</taxon>
        <taxon>Chloroflexota</taxon>
        <taxon>Ktedonobacteria</taxon>
        <taxon>Ktedonobacterales</taxon>
        <taxon>Ktedonosporobacteraceae</taxon>
        <taxon>Ktedonosporobacter</taxon>
    </lineage>
</organism>
<dbReference type="OrthoDB" id="505670at2"/>
<keyword evidence="3" id="KW-1185">Reference proteome</keyword>
<evidence type="ECO:0000313" key="3">
    <source>
        <dbReference type="Proteomes" id="UP000290365"/>
    </source>
</evidence>
<dbReference type="GO" id="GO:0032259">
    <property type="term" value="P:methylation"/>
    <property type="evidence" value="ECO:0007669"/>
    <property type="project" value="UniProtKB-KW"/>
</dbReference>
<accession>A0A4P6K4A2</accession>
<dbReference type="Gene3D" id="3.40.50.150">
    <property type="entry name" value="Vaccinia Virus protein VP39"/>
    <property type="match status" value="1"/>
</dbReference>
<dbReference type="SUPFAM" id="SSF53335">
    <property type="entry name" value="S-adenosyl-L-methionine-dependent methyltransferases"/>
    <property type="match status" value="1"/>
</dbReference>
<evidence type="ECO:0000313" key="2">
    <source>
        <dbReference type="EMBL" id="QBD82792.1"/>
    </source>
</evidence>
<keyword evidence="2" id="KW-0489">Methyltransferase</keyword>
<dbReference type="Pfam" id="PF08241">
    <property type="entry name" value="Methyltransf_11"/>
    <property type="match status" value="1"/>
</dbReference>
<dbReference type="Proteomes" id="UP000290365">
    <property type="component" value="Chromosome"/>
</dbReference>
<dbReference type="GO" id="GO:0008757">
    <property type="term" value="F:S-adenosylmethionine-dependent methyltransferase activity"/>
    <property type="evidence" value="ECO:0007669"/>
    <property type="project" value="InterPro"/>
</dbReference>
<protein>
    <submittedName>
        <fullName evidence="2">Methyltransferase domain-containing protein</fullName>
    </submittedName>
</protein>
<keyword evidence="2" id="KW-0808">Transferase</keyword>
<dbReference type="EMBL" id="CP035758">
    <property type="protein sequence ID" value="QBD82792.1"/>
    <property type="molecule type" value="Genomic_DNA"/>
</dbReference>
<gene>
    <name evidence="2" type="ORF">EPA93_45245</name>
</gene>
<dbReference type="AlphaFoldDB" id="A0A4P6K4A2"/>
<proteinExistence type="predicted"/>
<sequence>MLEFARTYQEAQVTGIDTRPFMICHANKRFQEKQVANAHALCVPSYLEQLPFNEASFDLVSIQFIGLFLCTERWPVLLKECKRFLQKHGYIRITEYELAQSNAPTMEEWNMLCQRLLRQRGQNPVNWLCELEPMITAAGFQESSAVPHIVNYSYGVPMHEDWKRDLMLWTRKWLPQMIELGLITQEAALSLGERVQREMSFPNFHALQHFLTVWGRKS</sequence>
<evidence type="ECO:0000259" key="1">
    <source>
        <dbReference type="Pfam" id="PF08241"/>
    </source>
</evidence>